<dbReference type="KEGG" id="enn:FRE64_16630"/>
<organism evidence="1 2">
    <name type="scientific">Euhalothece natronophila Z-M001</name>
    <dbReference type="NCBI Taxonomy" id="522448"/>
    <lineage>
        <taxon>Bacteria</taxon>
        <taxon>Bacillati</taxon>
        <taxon>Cyanobacteriota</taxon>
        <taxon>Cyanophyceae</taxon>
        <taxon>Oscillatoriophycideae</taxon>
        <taxon>Chroococcales</taxon>
        <taxon>Halothecacae</taxon>
        <taxon>Halothece cluster</taxon>
        <taxon>Euhalothece</taxon>
    </lineage>
</organism>
<sequence length="59" mass="6894">MITKDDLKKEIDHLSEADLKKVYWYLVTLKKHQSEALNLPAMKLQGRLDNQDIRAIANE</sequence>
<accession>A0A5B8NT99</accession>
<dbReference type="RefSeq" id="WP_146297492.1">
    <property type="nucleotide sequence ID" value="NZ_CP042327.1"/>
</dbReference>
<keyword evidence="1" id="KW-0614">Plasmid</keyword>
<keyword evidence="2" id="KW-1185">Reference proteome</keyword>
<dbReference type="AlphaFoldDB" id="A0A5B8NT99"/>
<evidence type="ECO:0000313" key="1">
    <source>
        <dbReference type="EMBL" id="QDZ41599.1"/>
    </source>
</evidence>
<evidence type="ECO:0008006" key="3">
    <source>
        <dbReference type="Google" id="ProtNLM"/>
    </source>
</evidence>
<name>A0A5B8NT99_9CHRO</name>
<dbReference type="Proteomes" id="UP000318453">
    <property type="component" value="Plasmid pEu1"/>
</dbReference>
<dbReference type="OrthoDB" id="9554399at2"/>
<dbReference type="EMBL" id="CP042327">
    <property type="protein sequence ID" value="QDZ41599.1"/>
    <property type="molecule type" value="Genomic_DNA"/>
</dbReference>
<geneLocation type="plasmid" evidence="2">
    <name>peu1</name>
</geneLocation>
<gene>
    <name evidence="1" type="ORF">FRE64_16630</name>
</gene>
<evidence type="ECO:0000313" key="2">
    <source>
        <dbReference type="Proteomes" id="UP000318453"/>
    </source>
</evidence>
<reference evidence="1" key="1">
    <citation type="submission" date="2019-08" db="EMBL/GenBank/DDBJ databases">
        <title>Carotenoids and Carotenoid Binding Proteins in the Halophilic Cyanobacterium Euhalothece sp. ZM00.</title>
        <authorList>
            <person name="Cho S.M."/>
            <person name="Song J.Y."/>
            <person name="Park Y.-I."/>
        </authorList>
    </citation>
    <scope>NUCLEOTIDE SEQUENCE [LARGE SCALE GENOMIC DNA]</scope>
    <source>
        <strain evidence="1">Z-M001</strain>
        <plasmid evidence="1">pEu1</plasmid>
    </source>
</reference>
<proteinExistence type="predicted"/>
<protein>
    <recommendedName>
        <fullName evidence="3">DUF2281 domain-containing protein</fullName>
    </recommendedName>
</protein>